<dbReference type="EMBL" id="KZ308992">
    <property type="protein sequence ID" value="KAG8236146.1"/>
    <property type="molecule type" value="Genomic_DNA"/>
</dbReference>
<name>A0A8K0KJ07_LADFU</name>
<organism evidence="1 2">
    <name type="scientific">Ladona fulva</name>
    <name type="common">Scarce chaser dragonfly</name>
    <name type="synonym">Libellula fulva</name>
    <dbReference type="NCBI Taxonomy" id="123851"/>
    <lineage>
        <taxon>Eukaryota</taxon>
        <taxon>Metazoa</taxon>
        <taxon>Ecdysozoa</taxon>
        <taxon>Arthropoda</taxon>
        <taxon>Hexapoda</taxon>
        <taxon>Insecta</taxon>
        <taxon>Pterygota</taxon>
        <taxon>Palaeoptera</taxon>
        <taxon>Odonata</taxon>
        <taxon>Epiprocta</taxon>
        <taxon>Anisoptera</taxon>
        <taxon>Libelluloidea</taxon>
        <taxon>Libellulidae</taxon>
        <taxon>Ladona</taxon>
    </lineage>
</organism>
<protein>
    <submittedName>
        <fullName evidence="1">Uncharacterized protein</fullName>
    </submittedName>
</protein>
<proteinExistence type="predicted"/>
<evidence type="ECO:0000313" key="1">
    <source>
        <dbReference type="EMBL" id="KAG8236146.1"/>
    </source>
</evidence>
<dbReference type="Proteomes" id="UP000792457">
    <property type="component" value="Unassembled WGS sequence"/>
</dbReference>
<accession>A0A8K0KJ07</accession>
<evidence type="ECO:0000313" key="2">
    <source>
        <dbReference type="Proteomes" id="UP000792457"/>
    </source>
</evidence>
<dbReference type="AlphaFoldDB" id="A0A8K0KJ07"/>
<feature type="non-terminal residue" evidence="1">
    <location>
        <position position="1"/>
    </location>
</feature>
<dbReference type="OrthoDB" id="10058657at2759"/>
<gene>
    <name evidence="1" type="ORF">J437_LFUL001586</name>
</gene>
<reference evidence="1" key="2">
    <citation type="submission" date="2017-10" db="EMBL/GenBank/DDBJ databases">
        <title>Ladona fulva Genome sequencing and assembly.</title>
        <authorList>
            <person name="Murali S."/>
            <person name="Richards S."/>
            <person name="Bandaranaike D."/>
            <person name="Bellair M."/>
            <person name="Blankenburg K."/>
            <person name="Chao H."/>
            <person name="Dinh H."/>
            <person name="Doddapaneni H."/>
            <person name="Dugan-Rocha S."/>
            <person name="Elkadiri S."/>
            <person name="Gnanaolivu R."/>
            <person name="Hernandez B."/>
            <person name="Skinner E."/>
            <person name="Javaid M."/>
            <person name="Lee S."/>
            <person name="Li M."/>
            <person name="Ming W."/>
            <person name="Munidasa M."/>
            <person name="Muniz J."/>
            <person name="Nguyen L."/>
            <person name="Hughes D."/>
            <person name="Osuji N."/>
            <person name="Pu L.-L."/>
            <person name="Puazo M."/>
            <person name="Qu C."/>
            <person name="Quiroz J."/>
            <person name="Raj R."/>
            <person name="Weissenberger G."/>
            <person name="Xin Y."/>
            <person name="Zou X."/>
            <person name="Han Y."/>
            <person name="Worley K."/>
            <person name="Muzny D."/>
            <person name="Gibbs R."/>
        </authorList>
    </citation>
    <scope>NUCLEOTIDE SEQUENCE</scope>
    <source>
        <strain evidence="1">Sampled in the wild</strain>
    </source>
</reference>
<sequence>MKVIVKLKDTVKEKQLIITKADKGNCVVILAQSDYISKYNEFIRNNNILPISQDPTPNHQQVNRKMIQNSVLVSNLPDFTLPELHKTGFPIRPVVYGISSQSHKLAEKVNNLILKYSKFSPKYAIKNSVELCNKLKPLAPPSNAKLVSFK</sequence>
<comment type="caution">
    <text evidence="1">The sequence shown here is derived from an EMBL/GenBank/DDBJ whole genome shotgun (WGS) entry which is preliminary data.</text>
</comment>
<reference evidence="1" key="1">
    <citation type="submission" date="2013-04" db="EMBL/GenBank/DDBJ databases">
        <authorList>
            <person name="Qu J."/>
            <person name="Murali S.C."/>
            <person name="Bandaranaike D."/>
            <person name="Bellair M."/>
            <person name="Blankenburg K."/>
            <person name="Chao H."/>
            <person name="Dinh H."/>
            <person name="Doddapaneni H."/>
            <person name="Downs B."/>
            <person name="Dugan-Rocha S."/>
            <person name="Elkadiri S."/>
            <person name="Gnanaolivu R.D."/>
            <person name="Hernandez B."/>
            <person name="Javaid M."/>
            <person name="Jayaseelan J.C."/>
            <person name="Lee S."/>
            <person name="Li M."/>
            <person name="Ming W."/>
            <person name="Munidasa M."/>
            <person name="Muniz J."/>
            <person name="Nguyen L."/>
            <person name="Ongeri F."/>
            <person name="Osuji N."/>
            <person name="Pu L.-L."/>
            <person name="Puazo M."/>
            <person name="Qu C."/>
            <person name="Quiroz J."/>
            <person name="Raj R."/>
            <person name="Weissenberger G."/>
            <person name="Xin Y."/>
            <person name="Zou X."/>
            <person name="Han Y."/>
            <person name="Richards S."/>
            <person name="Worley K."/>
            <person name="Muzny D."/>
            <person name="Gibbs R."/>
        </authorList>
    </citation>
    <scope>NUCLEOTIDE SEQUENCE</scope>
    <source>
        <strain evidence="1">Sampled in the wild</strain>
    </source>
</reference>
<keyword evidence="2" id="KW-1185">Reference proteome</keyword>